<dbReference type="PANTHER" id="PTHR43190:SF3">
    <property type="entry name" value="N-ACETYL-D-GLUCOSAMINE KINASE"/>
    <property type="match status" value="1"/>
</dbReference>
<feature type="domain" description="ATPase BadF/BadG/BcrA/BcrD type" evidence="1">
    <location>
        <begin position="8"/>
        <end position="280"/>
    </location>
</feature>
<dbReference type="Pfam" id="PF01869">
    <property type="entry name" value="BcrAD_BadFG"/>
    <property type="match status" value="1"/>
</dbReference>
<dbReference type="EMBL" id="PQGA01000010">
    <property type="protein sequence ID" value="POR49809.1"/>
    <property type="molecule type" value="Genomic_DNA"/>
</dbReference>
<dbReference type="PANTHER" id="PTHR43190">
    <property type="entry name" value="N-ACETYL-D-GLUCOSAMINE KINASE"/>
    <property type="match status" value="1"/>
</dbReference>
<name>A0A2S4M5D0_9BURK</name>
<proteinExistence type="predicted"/>
<protein>
    <submittedName>
        <fullName evidence="2">Glucosamine kinase</fullName>
    </submittedName>
</protein>
<dbReference type="Proteomes" id="UP000237381">
    <property type="component" value="Unassembled WGS sequence"/>
</dbReference>
<evidence type="ECO:0000313" key="2">
    <source>
        <dbReference type="EMBL" id="POR49809.1"/>
    </source>
</evidence>
<accession>A0A2S4M5D0</accession>
<keyword evidence="2" id="KW-0418">Kinase</keyword>
<evidence type="ECO:0000313" key="3">
    <source>
        <dbReference type="Proteomes" id="UP000237381"/>
    </source>
</evidence>
<comment type="caution">
    <text evidence="2">The sequence shown here is derived from an EMBL/GenBank/DDBJ whole genome shotgun (WGS) entry which is preliminary data.</text>
</comment>
<dbReference type="RefSeq" id="WP_103705737.1">
    <property type="nucleotide sequence ID" value="NZ_PQGA01000010.1"/>
</dbReference>
<dbReference type="InterPro" id="IPR043129">
    <property type="entry name" value="ATPase_NBD"/>
</dbReference>
<sequence>MQTYSWLIGVDGGGTGTRVALGDAQGKELARAAAGPSGLGLGIERAWQSIEEGARAAFERAGVAFDWSQCVLGCGLAGVNNPDWLAAFRAAAPPVAGLAVESDAYTTLLGAHGGDPGVVVALGTGSIAAALDASGACHIAGGFGFPSGDEASGAWFGLRAIVWAQQSLDGRVAPDALSQALLAHTGASDRDSLIVWLCAANQTAYASLAPVVLAHRDHPFVAKLLAEAGEAVARMISALDPAAALPVALAGGLGQPLREWVPQAVRERLRAPLADSASGALRLARRAAQRKREGIDGA</sequence>
<dbReference type="GO" id="GO:0016301">
    <property type="term" value="F:kinase activity"/>
    <property type="evidence" value="ECO:0007669"/>
    <property type="project" value="UniProtKB-KW"/>
</dbReference>
<dbReference type="Gene3D" id="3.30.420.40">
    <property type="match status" value="2"/>
</dbReference>
<organism evidence="2 3">
    <name type="scientific">Paraburkholderia eburnea</name>
    <dbReference type="NCBI Taxonomy" id="1189126"/>
    <lineage>
        <taxon>Bacteria</taxon>
        <taxon>Pseudomonadati</taxon>
        <taxon>Pseudomonadota</taxon>
        <taxon>Betaproteobacteria</taxon>
        <taxon>Burkholderiales</taxon>
        <taxon>Burkholderiaceae</taxon>
        <taxon>Paraburkholderia</taxon>
    </lineage>
</organism>
<dbReference type="OrthoDB" id="9816014at2"/>
<dbReference type="AlphaFoldDB" id="A0A2S4M5D0"/>
<dbReference type="InterPro" id="IPR002731">
    <property type="entry name" value="ATPase_BadF"/>
</dbReference>
<dbReference type="SUPFAM" id="SSF53067">
    <property type="entry name" value="Actin-like ATPase domain"/>
    <property type="match status" value="2"/>
</dbReference>
<reference evidence="2 3" key="1">
    <citation type="submission" date="2018-01" db="EMBL/GenBank/DDBJ databases">
        <title>Genomic Encyclopedia of Type Strains, Phase III (KMG-III): the genomes of soil and plant-associated and newly described type strains.</title>
        <authorList>
            <person name="Whitman W."/>
        </authorList>
    </citation>
    <scope>NUCLEOTIDE SEQUENCE [LARGE SCALE GENOMIC DNA]</scope>
    <source>
        <strain evidence="2 3">JCM 18070</strain>
    </source>
</reference>
<gene>
    <name evidence="2" type="ORF">B0G62_110117</name>
</gene>
<evidence type="ECO:0000259" key="1">
    <source>
        <dbReference type="Pfam" id="PF01869"/>
    </source>
</evidence>
<keyword evidence="3" id="KW-1185">Reference proteome</keyword>
<dbReference type="InterPro" id="IPR052519">
    <property type="entry name" value="Euk-type_GlcNAc_Kinase"/>
</dbReference>
<keyword evidence="2" id="KW-0808">Transferase</keyword>
<dbReference type="CDD" id="cd24082">
    <property type="entry name" value="ASKHA_NBD_GspK-like"/>
    <property type="match status" value="1"/>
</dbReference>